<dbReference type="InterPro" id="IPR001077">
    <property type="entry name" value="COMT_C"/>
</dbReference>
<evidence type="ECO:0000256" key="1">
    <source>
        <dbReference type="ARBA" id="ARBA00022603"/>
    </source>
</evidence>
<evidence type="ECO:0000256" key="3">
    <source>
        <dbReference type="ARBA" id="ARBA00022691"/>
    </source>
</evidence>
<organism evidence="8 9">
    <name type="scientific">Striga asiatica</name>
    <name type="common">Asiatic witchweed</name>
    <name type="synonym">Buchnera asiatica</name>
    <dbReference type="NCBI Taxonomy" id="4170"/>
    <lineage>
        <taxon>Eukaryota</taxon>
        <taxon>Viridiplantae</taxon>
        <taxon>Streptophyta</taxon>
        <taxon>Embryophyta</taxon>
        <taxon>Tracheophyta</taxon>
        <taxon>Spermatophyta</taxon>
        <taxon>Magnoliopsida</taxon>
        <taxon>eudicotyledons</taxon>
        <taxon>Gunneridae</taxon>
        <taxon>Pentapetalae</taxon>
        <taxon>asterids</taxon>
        <taxon>lamiids</taxon>
        <taxon>Lamiales</taxon>
        <taxon>Orobanchaceae</taxon>
        <taxon>Buchnereae</taxon>
        <taxon>Striga</taxon>
    </lineage>
</organism>
<dbReference type="PIRSF" id="PIRSF005739">
    <property type="entry name" value="O-mtase"/>
    <property type="match status" value="1"/>
</dbReference>
<protein>
    <submittedName>
        <fullName evidence="8">O-methyltransferase</fullName>
    </submittedName>
</protein>
<dbReference type="GO" id="GO:0008171">
    <property type="term" value="F:O-methyltransferase activity"/>
    <property type="evidence" value="ECO:0007669"/>
    <property type="project" value="InterPro"/>
</dbReference>
<dbReference type="AlphaFoldDB" id="A0A5A7QDN2"/>
<reference evidence="9" key="1">
    <citation type="journal article" date="2019" name="Curr. Biol.">
        <title>Genome Sequence of Striga asiatica Provides Insight into the Evolution of Plant Parasitism.</title>
        <authorList>
            <person name="Yoshida S."/>
            <person name="Kim S."/>
            <person name="Wafula E.K."/>
            <person name="Tanskanen J."/>
            <person name="Kim Y.M."/>
            <person name="Honaas L."/>
            <person name="Yang Z."/>
            <person name="Spallek T."/>
            <person name="Conn C.E."/>
            <person name="Ichihashi Y."/>
            <person name="Cheong K."/>
            <person name="Cui S."/>
            <person name="Der J.P."/>
            <person name="Gundlach H."/>
            <person name="Jiao Y."/>
            <person name="Hori C."/>
            <person name="Ishida J.K."/>
            <person name="Kasahara H."/>
            <person name="Kiba T."/>
            <person name="Kim M.S."/>
            <person name="Koo N."/>
            <person name="Laohavisit A."/>
            <person name="Lee Y.H."/>
            <person name="Lumba S."/>
            <person name="McCourt P."/>
            <person name="Mortimer J.C."/>
            <person name="Mutuku J.M."/>
            <person name="Nomura T."/>
            <person name="Sasaki-Sekimoto Y."/>
            <person name="Seto Y."/>
            <person name="Wang Y."/>
            <person name="Wakatake T."/>
            <person name="Sakakibara H."/>
            <person name="Demura T."/>
            <person name="Yamaguchi S."/>
            <person name="Yoneyama K."/>
            <person name="Manabe R.I."/>
            <person name="Nelson D.C."/>
            <person name="Schulman A.H."/>
            <person name="Timko M.P."/>
            <person name="dePamphilis C.W."/>
            <person name="Choi D."/>
            <person name="Shirasu K."/>
        </authorList>
    </citation>
    <scope>NUCLEOTIDE SEQUENCE [LARGE SCALE GENOMIC DNA]</scope>
    <source>
        <strain evidence="9">cv. UVA1</strain>
    </source>
</reference>
<dbReference type="InterPro" id="IPR012967">
    <property type="entry name" value="COMT_dimerisation"/>
</dbReference>
<feature type="domain" description="O-methyltransferase dimerisation" evidence="7">
    <location>
        <begin position="21"/>
        <end position="110"/>
    </location>
</feature>
<evidence type="ECO:0000256" key="5">
    <source>
        <dbReference type="PIRSR" id="PIRSR005739-1"/>
    </source>
</evidence>
<dbReference type="Gene3D" id="1.10.10.10">
    <property type="entry name" value="Winged helix-like DNA-binding domain superfamily/Winged helix DNA-binding domain"/>
    <property type="match status" value="1"/>
</dbReference>
<evidence type="ECO:0000259" key="7">
    <source>
        <dbReference type="Pfam" id="PF08100"/>
    </source>
</evidence>
<proteinExistence type="inferred from homology"/>
<name>A0A5A7QDN2_STRAF</name>
<evidence type="ECO:0000313" key="8">
    <source>
        <dbReference type="EMBL" id="GER43154.1"/>
    </source>
</evidence>
<dbReference type="EMBL" id="BKCP01006515">
    <property type="protein sequence ID" value="GER43154.1"/>
    <property type="molecule type" value="Genomic_DNA"/>
</dbReference>
<dbReference type="SUPFAM" id="SSF46785">
    <property type="entry name" value="Winged helix' DNA-binding domain"/>
    <property type="match status" value="1"/>
</dbReference>
<dbReference type="FunFam" id="3.40.50.150:FF:000057">
    <property type="entry name" value="O-methyltransferase ZRP4"/>
    <property type="match status" value="1"/>
</dbReference>
<dbReference type="GO" id="GO:0032259">
    <property type="term" value="P:methylation"/>
    <property type="evidence" value="ECO:0007669"/>
    <property type="project" value="UniProtKB-KW"/>
</dbReference>
<gene>
    <name evidence="8" type="ORF">STAS_19983</name>
</gene>
<dbReference type="InterPro" id="IPR016461">
    <property type="entry name" value="COMT-like"/>
</dbReference>
<evidence type="ECO:0000259" key="6">
    <source>
        <dbReference type="Pfam" id="PF00891"/>
    </source>
</evidence>
<evidence type="ECO:0000256" key="2">
    <source>
        <dbReference type="ARBA" id="ARBA00022679"/>
    </source>
</evidence>
<keyword evidence="2 8" id="KW-0808">Transferase</keyword>
<keyword evidence="3" id="KW-0949">S-adenosyl-L-methionine</keyword>
<dbReference type="Gene3D" id="3.40.50.150">
    <property type="entry name" value="Vaccinia Virus protein VP39"/>
    <property type="match status" value="1"/>
</dbReference>
<comment type="caution">
    <text evidence="8">The sequence shown here is derived from an EMBL/GenBank/DDBJ whole genome shotgun (WGS) entry which is preliminary data.</text>
</comment>
<dbReference type="Pfam" id="PF00891">
    <property type="entry name" value="Methyltransf_2"/>
    <property type="match status" value="1"/>
</dbReference>
<sequence length="364" mass="41146">MALPNGINSTQELLDAQAQIWSHTLCFVNFMSLQSSVELGIFDAIYSHGRPITLSELTDALVINKLKSSFFERLVRVLVNSKLLTKVKITDKSNDSDGYWLTPASRLLLRDEPLTMIPCVRYPLNRALTKPWHYLSRWFTSDEPSPFTMAHGATFWELAARDPELNRLFNEGMASDARLAASVIVRDCGHVFRGMRSMVDVAGGTGTMAKAFADAFPELECSVLDLPHVVEGLEGSWNLRFVGGDMFESIPRADAVFMKWILHDWSDEDCVKIMKRCKEAIPSRDDGGKVIIIDIVVDDELENEKKNKAMAMENQLFWDIEMMVMTGGKERTEKEWAKLFCEAGFTSYEIARVLGLRSVIQVYP</sequence>
<feature type="domain" description="O-methyltransferase C-terminal" evidence="6">
    <location>
        <begin position="132"/>
        <end position="345"/>
    </location>
</feature>
<dbReference type="PROSITE" id="PS51683">
    <property type="entry name" value="SAM_OMT_II"/>
    <property type="match status" value="1"/>
</dbReference>
<keyword evidence="9" id="KW-1185">Reference proteome</keyword>
<dbReference type="GO" id="GO:0046983">
    <property type="term" value="F:protein dimerization activity"/>
    <property type="evidence" value="ECO:0007669"/>
    <property type="project" value="InterPro"/>
</dbReference>
<keyword evidence="1 8" id="KW-0489">Methyltransferase</keyword>
<dbReference type="OrthoDB" id="2410195at2759"/>
<comment type="similarity">
    <text evidence="4">Belongs to the class I-like SAM-binding methyltransferase superfamily. Cation-independent O-methyltransferase family. COMT subfamily.</text>
</comment>
<dbReference type="SUPFAM" id="SSF53335">
    <property type="entry name" value="S-adenosyl-L-methionine-dependent methyltransferases"/>
    <property type="match status" value="1"/>
</dbReference>
<dbReference type="InterPro" id="IPR029063">
    <property type="entry name" value="SAM-dependent_MTases_sf"/>
</dbReference>
<feature type="active site" description="Proton acceptor" evidence="5">
    <location>
        <position position="263"/>
    </location>
</feature>
<dbReference type="InterPro" id="IPR036390">
    <property type="entry name" value="WH_DNA-bd_sf"/>
</dbReference>
<dbReference type="Pfam" id="PF08100">
    <property type="entry name" value="Dimerisation"/>
    <property type="match status" value="1"/>
</dbReference>
<evidence type="ECO:0000256" key="4">
    <source>
        <dbReference type="ARBA" id="ARBA00034481"/>
    </source>
</evidence>
<accession>A0A5A7QDN2</accession>
<dbReference type="Proteomes" id="UP000325081">
    <property type="component" value="Unassembled WGS sequence"/>
</dbReference>
<dbReference type="PANTHER" id="PTHR11746">
    <property type="entry name" value="O-METHYLTRANSFERASE"/>
    <property type="match status" value="1"/>
</dbReference>
<evidence type="ECO:0000313" key="9">
    <source>
        <dbReference type="Proteomes" id="UP000325081"/>
    </source>
</evidence>
<dbReference type="InterPro" id="IPR036388">
    <property type="entry name" value="WH-like_DNA-bd_sf"/>
</dbReference>